<keyword evidence="2" id="KW-1185">Reference proteome</keyword>
<proteinExistence type="predicted"/>
<accession>A0A1I8A129</accession>
<dbReference type="WBParaSite" id="L893_g31925.t1">
    <property type="protein sequence ID" value="L893_g31925.t1"/>
    <property type="gene ID" value="L893_g31925"/>
</dbReference>
<dbReference type="AlphaFoldDB" id="A0A1I8A129"/>
<feature type="region of interest" description="Disordered" evidence="1">
    <location>
        <begin position="1"/>
        <end position="20"/>
    </location>
</feature>
<reference evidence="3" key="1">
    <citation type="submission" date="2016-11" db="UniProtKB">
        <authorList>
            <consortium name="WormBaseParasite"/>
        </authorList>
    </citation>
    <scope>IDENTIFICATION</scope>
</reference>
<protein>
    <submittedName>
        <fullName evidence="3">Uncharacterized protein</fullName>
    </submittedName>
</protein>
<dbReference type="Proteomes" id="UP000095287">
    <property type="component" value="Unplaced"/>
</dbReference>
<evidence type="ECO:0000313" key="2">
    <source>
        <dbReference type="Proteomes" id="UP000095287"/>
    </source>
</evidence>
<evidence type="ECO:0000313" key="3">
    <source>
        <dbReference type="WBParaSite" id="L893_g31925.t1"/>
    </source>
</evidence>
<sequence>MEPSDRDTIHGQPSRPSGVTHSAETFLCETFQHFIVARLIRERLRSSLSSSQTLTLAYPGSDCALTPENGSYFSKPCICASEETRGSM</sequence>
<evidence type="ECO:0000256" key="1">
    <source>
        <dbReference type="SAM" id="MobiDB-lite"/>
    </source>
</evidence>
<organism evidence="2 3">
    <name type="scientific">Steinernema glaseri</name>
    <dbReference type="NCBI Taxonomy" id="37863"/>
    <lineage>
        <taxon>Eukaryota</taxon>
        <taxon>Metazoa</taxon>
        <taxon>Ecdysozoa</taxon>
        <taxon>Nematoda</taxon>
        <taxon>Chromadorea</taxon>
        <taxon>Rhabditida</taxon>
        <taxon>Tylenchina</taxon>
        <taxon>Panagrolaimomorpha</taxon>
        <taxon>Strongyloidoidea</taxon>
        <taxon>Steinernematidae</taxon>
        <taxon>Steinernema</taxon>
    </lineage>
</organism>
<name>A0A1I8A129_9BILA</name>